<evidence type="ECO:0000313" key="2">
    <source>
        <dbReference type="EMBL" id="GIE14554.1"/>
    </source>
</evidence>
<keyword evidence="3" id="KW-1185">Reference proteome</keyword>
<evidence type="ECO:0000313" key="3">
    <source>
        <dbReference type="Proteomes" id="UP000598174"/>
    </source>
</evidence>
<comment type="caution">
    <text evidence="2">The sequence shown here is derived from an EMBL/GenBank/DDBJ whole genome shotgun (WGS) entry which is preliminary data.</text>
</comment>
<dbReference type="AlphaFoldDB" id="A0A919MH49"/>
<gene>
    <name evidence="2" type="ORF">Afe05nite_63940</name>
</gene>
<dbReference type="RefSeq" id="WP_203820955.1">
    <property type="nucleotide sequence ID" value="NZ_BAAABP010000043.1"/>
</dbReference>
<accession>A0A919MH49</accession>
<organism evidence="2 3">
    <name type="scientific">Paractinoplanes ferrugineus</name>
    <dbReference type="NCBI Taxonomy" id="113564"/>
    <lineage>
        <taxon>Bacteria</taxon>
        <taxon>Bacillati</taxon>
        <taxon>Actinomycetota</taxon>
        <taxon>Actinomycetes</taxon>
        <taxon>Micromonosporales</taxon>
        <taxon>Micromonosporaceae</taxon>
        <taxon>Paractinoplanes</taxon>
    </lineage>
</organism>
<keyword evidence="1" id="KW-0472">Membrane</keyword>
<feature type="transmembrane region" description="Helical" evidence="1">
    <location>
        <begin position="50"/>
        <end position="72"/>
    </location>
</feature>
<keyword evidence="1" id="KW-1133">Transmembrane helix</keyword>
<dbReference type="Proteomes" id="UP000598174">
    <property type="component" value="Unassembled WGS sequence"/>
</dbReference>
<name>A0A919MH49_9ACTN</name>
<proteinExistence type="predicted"/>
<dbReference type="EMBL" id="BOMM01000056">
    <property type="protein sequence ID" value="GIE14554.1"/>
    <property type="molecule type" value="Genomic_DNA"/>
</dbReference>
<keyword evidence="1" id="KW-0812">Transmembrane</keyword>
<reference evidence="2" key="1">
    <citation type="submission" date="2021-01" db="EMBL/GenBank/DDBJ databases">
        <title>Whole genome shotgun sequence of Actinoplanes ferrugineus NBRC 15555.</title>
        <authorList>
            <person name="Komaki H."/>
            <person name="Tamura T."/>
        </authorList>
    </citation>
    <scope>NUCLEOTIDE SEQUENCE</scope>
    <source>
        <strain evidence="2">NBRC 15555</strain>
    </source>
</reference>
<evidence type="ECO:0000256" key="1">
    <source>
        <dbReference type="SAM" id="Phobius"/>
    </source>
</evidence>
<protein>
    <submittedName>
        <fullName evidence="2">Uncharacterized protein</fullName>
    </submittedName>
</protein>
<sequence>MIQALNIMSGILFVLVLATALGRGIVAELDGNPAGNTPPVTVRGRQFHVIAKIMLIVLLAALAVCLFLRMYVELRHR</sequence>